<evidence type="ECO:0000256" key="2">
    <source>
        <dbReference type="ARBA" id="ARBA00022692"/>
    </source>
</evidence>
<evidence type="ECO:0000256" key="9">
    <source>
        <dbReference type="SAM" id="MobiDB-lite"/>
    </source>
</evidence>
<keyword evidence="4" id="KW-0378">Hydrolase</keyword>
<feature type="region of interest" description="Disordered" evidence="9">
    <location>
        <begin position="2830"/>
        <end position="2849"/>
    </location>
</feature>
<dbReference type="Pfam" id="PF00102">
    <property type="entry name" value="Y_phosphatase"/>
    <property type="match status" value="1"/>
</dbReference>
<protein>
    <submittedName>
        <fullName evidence="15">Uncharacterized protein LOC100372485</fullName>
    </submittedName>
</protein>
<dbReference type="InterPro" id="IPR013783">
    <property type="entry name" value="Ig-like_fold"/>
</dbReference>
<feature type="transmembrane region" description="Helical" evidence="10">
    <location>
        <begin position="12"/>
        <end position="29"/>
    </location>
</feature>
<feature type="domain" description="Tyrosine-protein phosphatase" evidence="11">
    <location>
        <begin position="2551"/>
        <end position="2803"/>
    </location>
</feature>
<accession>A0ABM0GUQ4</accession>
<evidence type="ECO:0000259" key="12">
    <source>
        <dbReference type="PROSITE" id="PS50056"/>
    </source>
</evidence>
<feature type="domain" description="Tyrosine specific protein phosphatases" evidence="12">
    <location>
        <begin position="2720"/>
        <end position="2794"/>
    </location>
</feature>
<dbReference type="Proteomes" id="UP000694865">
    <property type="component" value="Unplaced"/>
</dbReference>
<dbReference type="SMART" id="SM00060">
    <property type="entry name" value="FN3"/>
    <property type="match status" value="6"/>
</dbReference>
<sequence>MGTQDDTLTGRVLIIIQVFIFIGFSNAGYKCTDDCAYSHDNLCDDGGVDSYSNYCYLGSDCDDCGPREVPDTTTVAPPTTPTTPTTPSSTTRTTAMHAMQTTFVHTTTAASEAEHAHTTLNTSTDASKTTDLQTEGHETSGAESTHTPEIVTDVIHSSRTEYEVMSMMTTNENEENNVTMYNIRTEEQETEVVDSSTLVGTEIVITGFTPTEEQETEVVDSSTLVGTEIVTTDFTPTEEQETEVVDSSILVGTEIVTTDFTPTEEQETEVVDSSTVVGTERVTTDFTPTEEQETEAVGSSTLVGTEIVIISFTPTEEQETEVVDSSKLVGTEIVTTDFTPTEEQETECVDSSTLVSTEIATNGFKPTEEQETEVVDSSTLIGTETMTTDFTPTEEQETEVIDSSTVVGTEIVIISFTPTEEQETEVVDKTLTTDFTPTEEQETEVVDSSTVVGTEIVTTDFTPTEELETEVVESSTLVGTEIVTTDFTPTEEQETEVVDSSTLVGTETLTTGFTPTEERETEVVGSSTLVGTEIVTTDFTPTEKQETEFVGSSTLVGTETMTTDFTPTEEQETESVGSSVVVGTDVGSTGGAQTEGPETEVVDISTVVHTEMVTTGGTPTEEQETEVVGSSTLVGTEIVTTGFAPTEEQETEVVDSSTVVGTEIVTTDFTPTEELETGVVDSSTVVGTEILTTDFTPTEKQETEFVGSSTLVGTETMTTDFTPTEEQETEFVGSSTLAGTEVTTTGFTPTEEQETESVGSSVVVGTDVGSTGGAQTEGPETEVVDISTVVHTEMVTTGGTPTEEQETEVVGSSTVMGTGVMTTGVTQTEKQETEIVGSSKVDGTEVVTSGLMPTVEDGTGVIDSSRFASTVKVATRSTLHSTTMVRPTEEDTESTTVVLSTLPTILAVYVTSTEVQMADDSYLREWSDSVALTFDLKLSTNESLQSVSLNNDWKLIIYIRDVSSTNETVNERLRPYEVEVDNFQISGSDLVFNDIIVNMNLSGLLCSEMTYICIELIAYDGNGTDLVFIREPVDCVSILCRGVEIAPFVDVVTGSKLREGMDDQSFQFNLILYPDPEAGSIEGEYLWTLTSFFSQSNDGYGNTDAGTVHSLTTDQSGMSLYSGIPASWTGFRSSAINITDKLCSDVSKYFCVNISKSSLSNPDFTFGNPVMTCTPTPCTGVDVVDTRLSIVSGIVVKEHESSQYFNVFVTLLSSPDFGDIEGASLWNVTMYVNTQGNANVGDVSALAVADIPRDMRDLSLLAGSNAILEGVEAFMDLAELNCRQIRYLCVDVSRDQTSVPAFTLTGKLQTCAEITCRGVEITDTELIVKSGTSIVERSGNHSVTFDVLLSSNPAAASISGDRLWEMYVYLSDVEFDDTHSFAATYPVLSSVEDTDLTAGVTLALLGIEAFLDIDSLTCDQMRYICVTVFKGRYSSPEYTLTGVPDQNILTACQPVTCTGVIISTDLQLSDDFYLLEGVDNQHISYTMTLFASSAGAGVSGMNLWDIRTQLRSIEDAIVDTSNGTIQEVNTTLNAGGVLLMSNVKSVLSLEGVLCHQFFNICAILNKNSNANTEYTIEYDRSTLVSCRSVSCKGVEIIEVAPTIMNGDIVAEADDAHAVSINVGMTSSIYGTNRTGAGSWALEVFVTSDDVRMPKLVNLYATLTAAQQDTELIGGIPSVLSNIEVELDVSALQCSEFTQLCVVLHKGDNAEPDFTLGVLQDENALPGCAHLSCQRVAFNISAINVTTSSFTIRWDEAVGDFDGYYIDVSPALTGLSSSFITERDEPREASFFDLESGQEYVISVGIAKNGFPKSTGVTQYTQRTFPEKVDSLRVSMVTETEIHVVWDRPDGVVSTYVISIQPSEGTATLPITLPSDSTTASFSGLSPMSQYVITIVTYAGSLQSKEVPVKVITGTIPPVLEVTSFTMDTITVATYVDNRLSHGMLHLSYFPTDAEPIPIELDLNKTSYVITDLVPGRLYTLEVKIVADIDGGRITSNSDRKYQQTEPSPPGSIVVSRITEFGAIVNWEPSSGDFNFYLVTYSSASVNTALPIRVNHGQTPQLSLSGLSPATVYTVHVSTRSGELTSQSVSTTFNTLLAPPGRLSVNGVTSSSVQISWLPAISGLAVEYYVTYAPFVEGATPASPFTLNGTSVNITNLYPFTIYTVTVQTRIDDMYSRERGITATTYPDLPSSVKGFNVTVESPYQVTLTIQQPSFANGILESYIVNVVGYKEGFPPHILDFEIPPDETDDITEYLLEDVIAGYTYTFTVKPQNSLGIGPLRTAGQVIMPIYPPPKPTASRITANVRFVETTAYTLRIHLSNNLFDDRFGIIVAYLVIIAEDGGEYSPLPEVLPSYDEVIDSSPWPPYQTSQPFNPFETLSIGRRRRNTLQTVNYIIGAKENCDVSLVYCNGALRPVTDYRYVIRGYNELGNYTDTDWSLPQKTDLDPFWILYGVIAGLILIGIIILICICYCCCCRRRRSSTQDSDKLSEPPSYTPYACENGVFFNGNEPTLEKTEKLYTLSLRRKRKSRPVPLKGFRDYVNELDEDDRKGFEEEYDDLRKLVVRQPTSVGQRMEHRSKNRYTNIVPYDNNRVILSGSGNSYINASYISGSKGSRSYIATQGPLESTCGDFWKMIWQQRVTTVVMMTQCNELGKSKCHHYWPRDTQTQISHSDLTIRLTSETRLPDWIIRDFSIESNGEIRALRQFHFTSWPITGTPYDADPLIRFIEAIRIQVLPNSGPILVHCSAGVGRTGVFIALYHLLEYFYTMIQVDIFGKVIKMRKQRPFMVQTQGQYEFLYYAIQQHIKEKPLGTNWSMRKTMDSNWTITYGGTVDPDDSGPGFFDPYDPEEV</sequence>
<evidence type="ECO:0000256" key="6">
    <source>
        <dbReference type="ARBA" id="ARBA00022989"/>
    </source>
</evidence>
<dbReference type="PROSITE" id="PS00383">
    <property type="entry name" value="TYR_PHOSPHATASE_1"/>
    <property type="match status" value="1"/>
</dbReference>
<dbReference type="PROSITE" id="PS50853">
    <property type="entry name" value="FN3"/>
    <property type="match status" value="4"/>
</dbReference>
<organism evidence="14 15">
    <name type="scientific">Saccoglossus kowalevskii</name>
    <name type="common">Acorn worm</name>
    <dbReference type="NCBI Taxonomy" id="10224"/>
    <lineage>
        <taxon>Eukaryota</taxon>
        <taxon>Metazoa</taxon>
        <taxon>Hemichordata</taxon>
        <taxon>Enteropneusta</taxon>
        <taxon>Harrimaniidae</taxon>
        <taxon>Saccoglossus</taxon>
    </lineage>
</organism>
<keyword evidence="7 10" id="KW-0472">Membrane</keyword>
<evidence type="ECO:0000259" key="11">
    <source>
        <dbReference type="PROSITE" id="PS50055"/>
    </source>
</evidence>
<evidence type="ECO:0000256" key="8">
    <source>
        <dbReference type="ARBA" id="ARBA00023180"/>
    </source>
</evidence>
<dbReference type="SUPFAM" id="SSF49265">
    <property type="entry name" value="Fibronectin type III"/>
    <property type="match status" value="4"/>
</dbReference>
<dbReference type="SUPFAM" id="SSF52799">
    <property type="entry name" value="(Phosphotyrosine protein) phosphatases II"/>
    <property type="match status" value="1"/>
</dbReference>
<dbReference type="PROSITE" id="PS50056">
    <property type="entry name" value="TYR_PHOSPHATASE_2"/>
    <property type="match status" value="1"/>
</dbReference>
<keyword evidence="6 10" id="KW-1133">Transmembrane helix</keyword>
<dbReference type="PROSITE" id="PS50055">
    <property type="entry name" value="TYR_PHOSPHATASE_PTP"/>
    <property type="match status" value="1"/>
</dbReference>
<dbReference type="CDD" id="cd00063">
    <property type="entry name" value="FN3"/>
    <property type="match status" value="5"/>
</dbReference>
<keyword evidence="3" id="KW-0732">Signal</keyword>
<dbReference type="SMART" id="SM00404">
    <property type="entry name" value="PTPc_motif"/>
    <property type="match status" value="1"/>
</dbReference>
<dbReference type="InterPro" id="IPR000242">
    <property type="entry name" value="PTP_cat"/>
</dbReference>
<dbReference type="InterPro" id="IPR050713">
    <property type="entry name" value="RTP_Phos/Ushers"/>
</dbReference>
<dbReference type="PANTHER" id="PTHR46957:SF3">
    <property type="entry name" value="CYTOKINE RECEPTOR"/>
    <property type="match status" value="1"/>
</dbReference>
<dbReference type="InterPro" id="IPR016130">
    <property type="entry name" value="Tyr_Pase_AS"/>
</dbReference>
<feature type="domain" description="Fibronectin type-III" evidence="13">
    <location>
        <begin position="1735"/>
        <end position="1826"/>
    </location>
</feature>
<evidence type="ECO:0000256" key="4">
    <source>
        <dbReference type="ARBA" id="ARBA00022801"/>
    </source>
</evidence>
<dbReference type="Pfam" id="PF00041">
    <property type="entry name" value="fn3"/>
    <property type="match status" value="4"/>
</dbReference>
<feature type="domain" description="Fibronectin type-III" evidence="13">
    <location>
        <begin position="2008"/>
        <end position="2100"/>
    </location>
</feature>
<evidence type="ECO:0000313" key="15">
    <source>
        <dbReference type="RefSeq" id="XP_002737754.1"/>
    </source>
</evidence>
<feature type="domain" description="Fibronectin type-III" evidence="13">
    <location>
        <begin position="2188"/>
        <end position="2292"/>
    </location>
</feature>
<dbReference type="PANTHER" id="PTHR46957">
    <property type="entry name" value="CYTOKINE RECEPTOR"/>
    <property type="match status" value="1"/>
</dbReference>
<feature type="transmembrane region" description="Helical" evidence="10">
    <location>
        <begin position="2448"/>
        <end position="2473"/>
    </location>
</feature>
<dbReference type="RefSeq" id="XP_002737754.1">
    <property type="nucleotide sequence ID" value="XM_002737708.2"/>
</dbReference>
<keyword evidence="8" id="KW-0325">Glycoprotein</keyword>
<keyword evidence="2 10" id="KW-0812">Transmembrane</keyword>
<dbReference type="InterPro" id="IPR003595">
    <property type="entry name" value="Tyr_Pase_cat"/>
</dbReference>
<evidence type="ECO:0000256" key="1">
    <source>
        <dbReference type="ARBA" id="ARBA00004167"/>
    </source>
</evidence>
<feature type="region of interest" description="Disordered" evidence="9">
    <location>
        <begin position="72"/>
        <end position="92"/>
    </location>
</feature>
<dbReference type="InterPro" id="IPR029021">
    <property type="entry name" value="Prot-tyrosine_phosphatase-like"/>
</dbReference>
<dbReference type="SMART" id="SM00194">
    <property type="entry name" value="PTPc"/>
    <property type="match status" value="1"/>
</dbReference>
<dbReference type="PRINTS" id="PR00700">
    <property type="entry name" value="PRTYPHPHTASE"/>
</dbReference>
<feature type="domain" description="Fibronectin type-III" evidence="13">
    <location>
        <begin position="1827"/>
        <end position="1917"/>
    </location>
</feature>
<dbReference type="InterPro" id="IPR036116">
    <property type="entry name" value="FN3_sf"/>
</dbReference>
<reference evidence="15" key="1">
    <citation type="submission" date="2025-08" db="UniProtKB">
        <authorList>
            <consortium name="RefSeq"/>
        </authorList>
    </citation>
    <scope>IDENTIFICATION</scope>
    <source>
        <tissue evidence="15">Testes</tissue>
    </source>
</reference>
<evidence type="ECO:0000313" key="14">
    <source>
        <dbReference type="Proteomes" id="UP000694865"/>
    </source>
</evidence>
<dbReference type="InterPro" id="IPR003961">
    <property type="entry name" value="FN3_dom"/>
</dbReference>
<evidence type="ECO:0000256" key="5">
    <source>
        <dbReference type="ARBA" id="ARBA00022912"/>
    </source>
</evidence>
<keyword evidence="14" id="KW-1185">Reference proteome</keyword>
<dbReference type="Gene3D" id="3.90.190.10">
    <property type="entry name" value="Protein tyrosine phosphatase superfamily"/>
    <property type="match status" value="1"/>
</dbReference>
<evidence type="ECO:0000256" key="10">
    <source>
        <dbReference type="SAM" id="Phobius"/>
    </source>
</evidence>
<dbReference type="Gene3D" id="2.60.40.10">
    <property type="entry name" value="Immunoglobulins"/>
    <property type="match status" value="5"/>
</dbReference>
<name>A0ABM0GUQ4_SACKO</name>
<feature type="compositionally biased region" description="Polar residues" evidence="9">
    <location>
        <begin position="120"/>
        <end position="133"/>
    </location>
</feature>
<evidence type="ECO:0000259" key="13">
    <source>
        <dbReference type="PROSITE" id="PS50853"/>
    </source>
</evidence>
<gene>
    <name evidence="15" type="primary">LOC100372485</name>
</gene>
<dbReference type="InterPro" id="IPR000387">
    <property type="entry name" value="Tyr_Pase_dom"/>
</dbReference>
<comment type="subcellular location">
    <subcellularLocation>
        <location evidence="1">Membrane</location>
        <topology evidence="1">Single-pass membrane protein</topology>
    </subcellularLocation>
</comment>
<evidence type="ECO:0000256" key="7">
    <source>
        <dbReference type="ARBA" id="ARBA00023136"/>
    </source>
</evidence>
<keyword evidence="5" id="KW-0904">Protein phosphatase</keyword>
<feature type="region of interest" description="Disordered" evidence="9">
    <location>
        <begin position="109"/>
        <end position="145"/>
    </location>
</feature>
<proteinExistence type="predicted"/>
<dbReference type="GeneID" id="100372485"/>
<evidence type="ECO:0000256" key="3">
    <source>
        <dbReference type="ARBA" id="ARBA00022729"/>
    </source>
</evidence>